<reference evidence="4" key="1">
    <citation type="submission" date="2013-02" db="EMBL/GenBank/DDBJ databases">
        <authorList>
            <person name="Hughes D."/>
        </authorList>
    </citation>
    <scope>NUCLEOTIDE SEQUENCE</scope>
    <source>
        <strain>Durham</strain>
        <strain evidence="4">NC isolate 2 -- Noor lab</strain>
    </source>
</reference>
<dbReference type="InterPro" id="IPR007822">
    <property type="entry name" value="LANC-like"/>
</dbReference>
<feature type="binding site" evidence="2">
    <location>
        <position position="36"/>
    </location>
    <ligand>
        <name>Zn(2+)</name>
        <dbReference type="ChEBI" id="CHEBI:29105"/>
    </ligand>
</feature>
<keyword evidence="2" id="KW-0479">Metal-binding</keyword>
<dbReference type="GO" id="GO:0005886">
    <property type="term" value="C:plasma membrane"/>
    <property type="evidence" value="ECO:0007669"/>
    <property type="project" value="TreeGrafter"/>
</dbReference>
<accession>T1GVZ8</accession>
<keyword evidence="2" id="KW-0862">Zinc</keyword>
<dbReference type="InterPro" id="IPR020464">
    <property type="entry name" value="LanC-like_prot_euk"/>
</dbReference>
<dbReference type="GO" id="GO:0031179">
    <property type="term" value="P:peptide modification"/>
    <property type="evidence" value="ECO:0007669"/>
    <property type="project" value="InterPro"/>
</dbReference>
<dbReference type="AlphaFoldDB" id="T1GVZ8"/>
<dbReference type="HOGENOM" id="CLU_2519029_0_0_1"/>
<dbReference type="PANTHER" id="PTHR12736">
    <property type="entry name" value="LANC-LIKE PROTEIN"/>
    <property type="match status" value="1"/>
</dbReference>
<dbReference type="PRINTS" id="PR01951">
    <property type="entry name" value="LANCEUKARYTE"/>
</dbReference>
<feature type="binding site" evidence="2">
    <location>
        <position position="37"/>
    </location>
    <ligand>
        <name>Zn(2+)</name>
        <dbReference type="ChEBI" id="CHEBI:29105"/>
    </ligand>
</feature>
<proteinExistence type="inferred from homology"/>
<evidence type="ECO:0000256" key="2">
    <source>
        <dbReference type="PIRSR" id="PIRSR607822-1"/>
    </source>
</evidence>
<dbReference type="EnsemblMetazoa" id="MESCA007966-RA">
    <property type="protein sequence ID" value="MESCA007966-PA"/>
    <property type="gene ID" value="MESCA007966"/>
</dbReference>
<dbReference type="PANTHER" id="PTHR12736:SF7">
    <property type="entry name" value="LANC-LIKE PROTEIN 3"/>
    <property type="match status" value="1"/>
</dbReference>
<protein>
    <submittedName>
        <fullName evidence="3">Uncharacterized protein</fullName>
    </submittedName>
</protein>
<comment type="similarity">
    <text evidence="1">Belongs to the LanC-like protein family.</text>
</comment>
<organism evidence="3 4">
    <name type="scientific">Megaselia scalaris</name>
    <name type="common">Humpbacked fly</name>
    <name type="synonym">Phora scalaris</name>
    <dbReference type="NCBI Taxonomy" id="36166"/>
    <lineage>
        <taxon>Eukaryota</taxon>
        <taxon>Metazoa</taxon>
        <taxon>Ecdysozoa</taxon>
        <taxon>Arthropoda</taxon>
        <taxon>Hexapoda</taxon>
        <taxon>Insecta</taxon>
        <taxon>Pterygota</taxon>
        <taxon>Neoptera</taxon>
        <taxon>Endopterygota</taxon>
        <taxon>Diptera</taxon>
        <taxon>Brachycera</taxon>
        <taxon>Muscomorpha</taxon>
        <taxon>Platypezoidea</taxon>
        <taxon>Phoridae</taxon>
        <taxon>Megaseliini</taxon>
        <taxon>Megaselia</taxon>
    </lineage>
</organism>
<keyword evidence="4" id="KW-1185">Reference proteome</keyword>
<dbReference type="Gene3D" id="1.50.10.10">
    <property type="match status" value="1"/>
</dbReference>
<dbReference type="GO" id="GO:0046872">
    <property type="term" value="F:metal ion binding"/>
    <property type="evidence" value="ECO:0007669"/>
    <property type="project" value="UniProtKB-KW"/>
</dbReference>
<name>T1GVZ8_MEGSC</name>
<evidence type="ECO:0000313" key="4">
    <source>
        <dbReference type="Proteomes" id="UP000015102"/>
    </source>
</evidence>
<dbReference type="GO" id="GO:0005975">
    <property type="term" value="P:carbohydrate metabolic process"/>
    <property type="evidence" value="ECO:0007669"/>
    <property type="project" value="InterPro"/>
</dbReference>
<evidence type="ECO:0000256" key="1">
    <source>
        <dbReference type="ARBA" id="ARBA00007179"/>
    </source>
</evidence>
<dbReference type="SUPFAM" id="SSF158745">
    <property type="entry name" value="LanC-like"/>
    <property type="match status" value="1"/>
</dbReference>
<reference evidence="3" key="2">
    <citation type="submission" date="2015-06" db="UniProtKB">
        <authorList>
            <consortium name="EnsemblMetazoa"/>
        </authorList>
    </citation>
    <scope>IDENTIFICATION</scope>
</reference>
<dbReference type="Proteomes" id="UP000015102">
    <property type="component" value="Unassembled WGS sequence"/>
</dbReference>
<sequence>MKSYIIFKDEKYLKSAELASDVIWKKGLLLKGPGICHGVAGNGYAFLILYRLTNNPKYFYRASKFMEFLTHPEFKAKANTPDRPF</sequence>
<dbReference type="Pfam" id="PF05147">
    <property type="entry name" value="LANC_like"/>
    <property type="match status" value="1"/>
</dbReference>
<dbReference type="InterPro" id="IPR012341">
    <property type="entry name" value="6hp_glycosidase-like_sf"/>
</dbReference>
<evidence type="ECO:0000313" key="3">
    <source>
        <dbReference type="EnsemblMetazoa" id="MESCA007966-PA"/>
    </source>
</evidence>
<dbReference type="EMBL" id="CAQQ02032285">
    <property type="status" value="NOT_ANNOTATED_CDS"/>
    <property type="molecule type" value="Genomic_DNA"/>
</dbReference>